<evidence type="ECO:0000256" key="3">
    <source>
        <dbReference type="ARBA" id="ARBA00022692"/>
    </source>
</evidence>
<organism evidence="7 8">
    <name type="scientific">Suipraeoptans intestinalis</name>
    <dbReference type="NCBI Taxonomy" id="2606628"/>
    <lineage>
        <taxon>Bacteria</taxon>
        <taxon>Bacillati</taxon>
        <taxon>Bacillota</taxon>
        <taxon>Clostridia</taxon>
        <taxon>Lachnospirales</taxon>
        <taxon>Lachnospiraceae</taxon>
        <taxon>Suipraeoptans</taxon>
    </lineage>
</organism>
<gene>
    <name evidence="7" type="ORF">FYJ34_11225</name>
</gene>
<dbReference type="GO" id="GO:0005886">
    <property type="term" value="C:plasma membrane"/>
    <property type="evidence" value="ECO:0007669"/>
    <property type="project" value="UniProtKB-SubCell"/>
</dbReference>
<dbReference type="PANTHER" id="PTHR33931">
    <property type="entry name" value="HOLIN-LIKE PROTEIN CIDA-RELATED"/>
    <property type="match status" value="1"/>
</dbReference>
<name>A0A6N7V2N2_9FIRM</name>
<dbReference type="Pfam" id="PF03788">
    <property type="entry name" value="LrgA"/>
    <property type="match status" value="1"/>
</dbReference>
<evidence type="ECO:0000313" key="7">
    <source>
        <dbReference type="EMBL" id="MSR94815.1"/>
    </source>
</evidence>
<evidence type="ECO:0000256" key="6">
    <source>
        <dbReference type="SAM" id="Phobius"/>
    </source>
</evidence>
<evidence type="ECO:0000313" key="8">
    <source>
        <dbReference type="Proteomes" id="UP000434409"/>
    </source>
</evidence>
<evidence type="ECO:0000256" key="1">
    <source>
        <dbReference type="ARBA" id="ARBA00004651"/>
    </source>
</evidence>
<proteinExistence type="predicted"/>
<evidence type="ECO:0000256" key="4">
    <source>
        <dbReference type="ARBA" id="ARBA00022989"/>
    </source>
</evidence>
<keyword evidence="2" id="KW-1003">Cell membrane</keyword>
<dbReference type="Proteomes" id="UP000434409">
    <property type="component" value="Unassembled WGS sequence"/>
</dbReference>
<dbReference type="AlphaFoldDB" id="A0A6N7V2N2"/>
<evidence type="ECO:0000256" key="5">
    <source>
        <dbReference type="ARBA" id="ARBA00023136"/>
    </source>
</evidence>
<dbReference type="PANTHER" id="PTHR33931:SF2">
    <property type="entry name" value="HOLIN-LIKE PROTEIN CIDA"/>
    <property type="match status" value="1"/>
</dbReference>
<keyword evidence="8" id="KW-1185">Reference proteome</keyword>
<comment type="caution">
    <text evidence="7">The sequence shown here is derived from an EMBL/GenBank/DDBJ whole genome shotgun (WGS) entry which is preliminary data.</text>
</comment>
<dbReference type="InterPro" id="IPR005538">
    <property type="entry name" value="LrgA/CidA"/>
</dbReference>
<keyword evidence="5 6" id="KW-0472">Membrane</keyword>
<feature type="transmembrane region" description="Helical" evidence="6">
    <location>
        <begin position="30"/>
        <end position="47"/>
    </location>
</feature>
<sequence length="122" mass="13601">MKVFKQLGILLILCLLAEFFVSLLPISFPSSVMAILILSVLLVSEVIKEHHIRETADFLLANMALVFVPMAVRMLGELDVLKGHVSGFLAVVLCSLLLTFFGAYGSARLVQIYQRKKAKRHE</sequence>
<keyword evidence="4 6" id="KW-1133">Transmembrane helix</keyword>
<feature type="transmembrane region" description="Helical" evidence="6">
    <location>
        <begin position="59"/>
        <end position="76"/>
    </location>
</feature>
<dbReference type="RefSeq" id="WP_154478688.1">
    <property type="nucleotide sequence ID" value="NZ_JAQYBV010000087.1"/>
</dbReference>
<comment type="subcellular location">
    <subcellularLocation>
        <location evidence="1">Cell membrane</location>
        <topology evidence="1">Multi-pass membrane protein</topology>
    </subcellularLocation>
</comment>
<keyword evidence="3 6" id="KW-0812">Transmembrane</keyword>
<evidence type="ECO:0000256" key="2">
    <source>
        <dbReference type="ARBA" id="ARBA00022475"/>
    </source>
</evidence>
<accession>A0A6N7V2N2</accession>
<feature type="transmembrane region" description="Helical" evidence="6">
    <location>
        <begin position="7"/>
        <end position="24"/>
    </location>
</feature>
<reference evidence="7 8" key="1">
    <citation type="submission" date="2019-08" db="EMBL/GenBank/DDBJ databases">
        <title>In-depth cultivation of the pig gut microbiome towards novel bacterial diversity and tailored functional studies.</title>
        <authorList>
            <person name="Wylensek D."/>
            <person name="Hitch T.C.A."/>
            <person name="Clavel T."/>
        </authorList>
    </citation>
    <scope>NUCLEOTIDE SEQUENCE [LARGE SCALE GENOMIC DNA]</scope>
    <source>
        <strain evidence="7 8">68-1-5</strain>
    </source>
</reference>
<feature type="transmembrane region" description="Helical" evidence="6">
    <location>
        <begin position="88"/>
        <end position="110"/>
    </location>
</feature>
<protein>
    <submittedName>
        <fullName evidence="7">CidA/LrgA family protein</fullName>
    </submittedName>
</protein>
<dbReference type="EMBL" id="VULY01000018">
    <property type="protein sequence ID" value="MSR94815.1"/>
    <property type="molecule type" value="Genomic_DNA"/>
</dbReference>